<protein>
    <submittedName>
        <fullName evidence="1">RHTO0S07e01970g1_1</fullName>
    </submittedName>
</protein>
<sequence length="144" mass="16765">MIASVWWLLETGEGGWRLSFNTLATDNPQSTRFLQRFKVPLRLRIQKAITILDKPDVPSTPFIEAMEKMVNDPELLKLRDDRNEAAHEGRDDDEQVKDIMRRYFPAEMSEKEQTVGRMLDFAKVTKPVEEKQLNAVTFITRKAQ</sequence>
<gene>
    <name evidence="1" type="ORF">RHTO0S_07e01970g</name>
</gene>
<name>A0A061AZE6_RHOTO</name>
<accession>A0A061AZE6</accession>
<dbReference type="AlphaFoldDB" id="A0A061AZE6"/>
<dbReference type="EMBL" id="LK052942">
    <property type="protein sequence ID" value="CDR42596.1"/>
    <property type="molecule type" value="Genomic_DNA"/>
</dbReference>
<reference evidence="1" key="1">
    <citation type="journal article" date="2014" name="Genome Announc.">
        <title>Draft genome sequence of Rhodosporidium toruloides CECT1137, an oleaginous yeast of biotechnological interest.</title>
        <authorList>
            <person name="Morin N."/>
            <person name="Calcas X."/>
            <person name="Devillers H."/>
            <person name="Durrens P."/>
            <person name="Sherman D.J."/>
            <person name="Nicaud J.-M."/>
            <person name="Neuveglise C."/>
        </authorList>
    </citation>
    <scope>NUCLEOTIDE SEQUENCE</scope>
    <source>
        <strain evidence="1">CECT1137</strain>
    </source>
</reference>
<proteinExistence type="predicted"/>
<evidence type="ECO:0000313" key="1">
    <source>
        <dbReference type="EMBL" id="CDR42596.1"/>
    </source>
</evidence>
<organism evidence="1">
    <name type="scientific">Rhodotorula toruloides</name>
    <name type="common">Yeast</name>
    <name type="synonym">Rhodosporidium toruloides</name>
    <dbReference type="NCBI Taxonomy" id="5286"/>
    <lineage>
        <taxon>Eukaryota</taxon>
        <taxon>Fungi</taxon>
        <taxon>Dikarya</taxon>
        <taxon>Basidiomycota</taxon>
        <taxon>Pucciniomycotina</taxon>
        <taxon>Microbotryomycetes</taxon>
        <taxon>Sporidiobolales</taxon>
        <taxon>Sporidiobolaceae</taxon>
        <taxon>Rhodotorula</taxon>
    </lineage>
</organism>